<keyword evidence="8" id="KW-0732">Signal</keyword>
<evidence type="ECO:0000256" key="8">
    <source>
        <dbReference type="SAM" id="SignalP"/>
    </source>
</evidence>
<dbReference type="EMBL" id="CP023004">
    <property type="protein sequence ID" value="AWI09773.1"/>
    <property type="molecule type" value="Genomic_DNA"/>
</dbReference>
<comment type="subcellular location">
    <subcellularLocation>
        <location evidence="1">Cell membrane</location>
        <topology evidence="1">Multi-pass membrane protein</topology>
    </subcellularLocation>
</comment>
<evidence type="ECO:0000256" key="1">
    <source>
        <dbReference type="ARBA" id="ARBA00004651"/>
    </source>
</evidence>
<evidence type="ECO:0000256" key="5">
    <source>
        <dbReference type="ARBA" id="ARBA00023136"/>
    </source>
</evidence>
<evidence type="ECO:0000259" key="10">
    <source>
        <dbReference type="Pfam" id="PF26514"/>
    </source>
</evidence>
<dbReference type="InterPro" id="IPR051791">
    <property type="entry name" value="Pra-immunoreactive"/>
</dbReference>
<reference evidence="11 12" key="1">
    <citation type="journal article" date="2018" name="Syst. Appl. Microbiol.">
        <title>Ereboglobus luteus gen. nov. sp. nov. from cockroach guts, and new insights into the oxygen relationship of the genera Opitutus and Didymococcus (Verrucomicrobia: Opitutaceae).</title>
        <authorList>
            <person name="Tegtmeier D."/>
            <person name="Belitz A."/>
            <person name="Radek R."/>
            <person name="Heimerl T."/>
            <person name="Brune A."/>
        </authorList>
    </citation>
    <scope>NUCLEOTIDE SEQUENCE [LARGE SCALE GENOMIC DNA]</scope>
    <source>
        <strain evidence="11 12">Ho45</strain>
    </source>
</reference>
<evidence type="ECO:0000256" key="6">
    <source>
        <dbReference type="SAM" id="MobiDB-lite"/>
    </source>
</evidence>
<keyword evidence="3 7" id="KW-0812">Transmembrane</keyword>
<gene>
    <name evidence="11" type="ORF">CKA38_11395</name>
</gene>
<keyword evidence="2" id="KW-1003">Cell membrane</keyword>
<feature type="transmembrane region" description="Helical" evidence="7">
    <location>
        <begin position="242"/>
        <end position="266"/>
    </location>
</feature>
<keyword evidence="12" id="KW-1185">Reference proteome</keyword>
<dbReference type="PANTHER" id="PTHR36115:SF4">
    <property type="entry name" value="MEMBRANE PROTEIN"/>
    <property type="match status" value="1"/>
</dbReference>
<sequence length="548" mass="57092">MKKILHLFTLLGAFSVLSCGVLQSQDNTPAEPQALPPTEAASGETPPAPDAQPASDTTAGDDEKPAKPEKKKRKSRDRASASRASGEIVTFFSDAIVPKDKKVESAVAVFGDVRVDGSANEAVAVIGSVTANSKVHEAVSIVGSTTVNGGAREAVAVVGNVYVNSHVTGQVVAVGGGVELGPDARVDGQVVALGGGIKRDESAIIGGEIVEMKLFNDINGFNVWITQAIAKGRLLAFDSALVWAWIIAGGFLLCYLLTALFVPKAVTAGAEALEQRPGGAFLAALLTAIIAPILVVLLAATGVGIFILVFAKLALALVGKAAFLAWIGHRARITHPLFAVLFGGVALALLYCVPVLGIVMWKFSSFLGAGMVVYAALLALRRRRDERDAARVEMAAAAAANPAQSGEPPVITGTEIVTSQTAASFATRAGFWVRAGALLIDFVLIAIVANVCHMGVLMLPLFAVYCVVMWALRGTTIGGIICGLKVVRLDGRRVDWVTAIVRALGGFISVAPAGLGFIWAAFDDERQAWHDKIAGTVVVYAPKGQSLV</sequence>
<dbReference type="Pfam" id="PF26514">
    <property type="entry name" value="DUF8173"/>
    <property type="match status" value="1"/>
</dbReference>
<evidence type="ECO:0000313" key="12">
    <source>
        <dbReference type="Proteomes" id="UP000244896"/>
    </source>
</evidence>
<feature type="transmembrane region" description="Helical" evidence="7">
    <location>
        <begin position="337"/>
        <end position="357"/>
    </location>
</feature>
<feature type="domain" description="DUF8173" evidence="10">
    <location>
        <begin position="259"/>
        <end position="373"/>
    </location>
</feature>
<feature type="transmembrane region" description="Helical" evidence="7">
    <location>
        <begin position="363"/>
        <end position="380"/>
    </location>
</feature>
<dbReference type="AlphaFoldDB" id="A0A2U8E4I3"/>
<dbReference type="PROSITE" id="PS51257">
    <property type="entry name" value="PROKAR_LIPOPROTEIN"/>
    <property type="match status" value="1"/>
</dbReference>
<evidence type="ECO:0000256" key="2">
    <source>
        <dbReference type="ARBA" id="ARBA00022475"/>
    </source>
</evidence>
<keyword evidence="5 7" id="KW-0472">Membrane</keyword>
<feature type="transmembrane region" description="Helical" evidence="7">
    <location>
        <begin position="431"/>
        <end position="456"/>
    </location>
</feature>
<keyword evidence="4 7" id="KW-1133">Transmembrane helix</keyword>
<protein>
    <submittedName>
        <fullName evidence="11">Uncharacterized protein</fullName>
    </submittedName>
</protein>
<dbReference type="GO" id="GO:0005886">
    <property type="term" value="C:plasma membrane"/>
    <property type="evidence" value="ECO:0007669"/>
    <property type="project" value="UniProtKB-SubCell"/>
</dbReference>
<evidence type="ECO:0000259" key="9">
    <source>
        <dbReference type="Pfam" id="PF06271"/>
    </source>
</evidence>
<evidence type="ECO:0000256" key="3">
    <source>
        <dbReference type="ARBA" id="ARBA00022692"/>
    </source>
</evidence>
<dbReference type="InterPro" id="IPR010432">
    <property type="entry name" value="RDD"/>
</dbReference>
<proteinExistence type="predicted"/>
<dbReference type="OrthoDB" id="9793824at2"/>
<organism evidence="11 12">
    <name type="scientific">Ereboglobus luteus</name>
    <dbReference type="NCBI Taxonomy" id="1796921"/>
    <lineage>
        <taxon>Bacteria</taxon>
        <taxon>Pseudomonadati</taxon>
        <taxon>Verrucomicrobiota</taxon>
        <taxon>Opitutia</taxon>
        <taxon>Opitutales</taxon>
        <taxon>Opitutaceae</taxon>
        <taxon>Ereboglobus</taxon>
    </lineage>
</organism>
<dbReference type="RefSeq" id="WP_108825587.1">
    <property type="nucleotide sequence ID" value="NZ_CP023004.1"/>
</dbReference>
<dbReference type="InterPro" id="IPR058486">
    <property type="entry name" value="DUF8173"/>
</dbReference>
<feature type="signal peptide" evidence="8">
    <location>
        <begin position="1"/>
        <end position="24"/>
    </location>
</feature>
<accession>A0A2U8E4I3</accession>
<dbReference type="Proteomes" id="UP000244896">
    <property type="component" value="Chromosome"/>
</dbReference>
<feature type="domain" description="RDD" evidence="9">
    <location>
        <begin position="455"/>
        <end position="535"/>
    </location>
</feature>
<evidence type="ECO:0000256" key="4">
    <source>
        <dbReference type="ARBA" id="ARBA00022989"/>
    </source>
</evidence>
<feature type="transmembrane region" description="Helical" evidence="7">
    <location>
        <begin position="499"/>
        <end position="522"/>
    </location>
</feature>
<feature type="chain" id="PRO_5016074520" evidence="8">
    <location>
        <begin position="25"/>
        <end position="548"/>
    </location>
</feature>
<name>A0A2U8E4I3_9BACT</name>
<dbReference type="KEGG" id="elut:CKA38_11395"/>
<dbReference type="PANTHER" id="PTHR36115">
    <property type="entry name" value="PROLINE-RICH ANTIGEN HOMOLOG-RELATED"/>
    <property type="match status" value="1"/>
</dbReference>
<dbReference type="Pfam" id="PF06271">
    <property type="entry name" value="RDD"/>
    <property type="match status" value="1"/>
</dbReference>
<evidence type="ECO:0000313" key="11">
    <source>
        <dbReference type="EMBL" id="AWI09773.1"/>
    </source>
</evidence>
<feature type="region of interest" description="Disordered" evidence="6">
    <location>
        <begin position="25"/>
        <end position="81"/>
    </location>
</feature>
<feature type="transmembrane region" description="Helical" evidence="7">
    <location>
        <begin position="305"/>
        <end position="325"/>
    </location>
</feature>
<evidence type="ECO:0000256" key="7">
    <source>
        <dbReference type="SAM" id="Phobius"/>
    </source>
</evidence>
<feature type="transmembrane region" description="Helical" evidence="7">
    <location>
        <begin position="462"/>
        <end position="487"/>
    </location>
</feature>
<feature type="transmembrane region" description="Helical" evidence="7">
    <location>
        <begin position="278"/>
        <end position="299"/>
    </location>
</feature>